<evidence type="ECO:0000256" key="1">
    <source>
        <dbReference type="SAM" id="MobiDB-lite"/>
    </source>
</evidence>
<protein>
    <submittedName>
        <fullName evidence="2">Uncharacterized protein</fullName>
    </submittedName>
</protein>
<dbReference type="AlphaFoldDB" id="A0AA38GHW4"/>
<feature type="region of interest" description="Disordered" evidence="1">
    <location>
        <begin position="1"/>
        <end position="70"/>
    </location>
</feature>
<comment type="caution">
    <text evidence="2">The sequence shown here is derived from an EMBL/GenBank/DDBJ whole genome shotgun (WGS) entry which is preliminary data.</text>
</comment>
<sequence>LKDKMRSAPPRVPRGHVSGPSARRKRGKERAGRRTDLALRANEGKKGRRKCAGPSTHRSHKGTRGAHGVK</sequence>
<feature type="compositionally biased region" description="Basic residues" evidence="1">
    <location>
        <begin position="46"/>
        <end position="70"/>
    </location>
</feature>
<organism evidence="2 3">
    <name type="scientific">Taxus chinensis</name>
    <name type="common">Chinese yew</name>
    <name type="synonym">Taxus wallichiana var. chinensis</name>
    <dbReference type="NCBI Taxonomy" id="29808"/>
    <lineage>
        <taxon>Eukaryota</taxon>
        <taxon>Viridiplantae</taxon>
        <taxon>Streptophyta</taxon>
        <taxon>Embryophyta</taxon>
        <taxon>Tracheophyta</taxon>
        <taxon>Spermatophyta</taxon>
        <taxon>Pinopsida</taxon>
        <taxon>Pinidae</taxon>
        <taxon>Conifers II</taxon>
        <taxon>Cupressales</taxon>
        <taxon>Taxaceae</taxon>
        <taxon>Taxus</taxon>
    </lineage>
</organism>
<gene>
    <name evidence="2" type="ORF">KI387_016811</name>
</gene>
<evidence type="ECO:0000313" key="3">
    <source>
        <dbReference type="Proteomes" id="UP000824469"/>
    </source>
</evidence>
<proteinExistence type="predicted"/>
<feature type="non-terminal residue" evidence="2">
    <location>
        <position position="1"/>
    </location>
</feature>
<keyword evidence="3" id="KW-1185">Reference proteome</keyword>
<feature type="compositionally biased region" description="Basic and acidic residues" evidence="1">
    <location>
        <begin position="29"/>
        <end position="45"/>
    </location>
</feature>
<reference evidence="2 3" key="1">
    <citation type="journal article" date="2021" name="Nat. Plants">
        <title>The Taxus genome provides insights into paclitaxel biosynthesis.</title>
        <authorList>
            <person name="Xiong X."/>
            <person name="Gou J."/>
            <person name="Liao Q."/>
            <person name="Li Y."/>
            <person name="Zhou Q."/>
            <person name="Bi G."/>
            <person name="Li C."/>
            <person name="Du R."/>
            <person name="Wang X."/>
            <person name="Sun T."/>
            <person name="Guo L."/>
            <person name="Liang H."/>
            <person name="Lu P."/>
            <person name="Wu Y."/>
            <person name="Zhang Z."/>
            <person name="Ro D.K."/>
            <person name="Shang Y."/>
            <person name="Huang S."/>
            <person name="Yan J."/>
        </authorList>
    </citation>
    <scope>NUCLEOTIDE SEQUENCE [LARGE SCALE GENOMIC DNA]</scope>
    <source>
        <strain evidence="2">Ta-2019</strain>
    </source>
</reference>
<accession>A0AA38GHW4</accession>
<dbReference type="Proteomes" id="UP000824469">
    <property type="component" value="Unassembled WGS sequence"/>
</dbReference>
<name>A0AA38GHW4_TAXCH</name>
<dbReference type="EMBL" id="JAHRHJ020000003">
    <property type="protein sequence ID" value="KAH9322172.1"/>
    <property type="molecule type" value="Genomic_DNA"/>
</dbReference>
<evidence type="ECO:0000313" key="2">
    <source>
        <dbReference type="EMBL" id="KAH9322172.1"/>
    </source>
</evidence>
<feature type="non-terminal residue" evidence="2">
    <location>
        <position position="70"/>
    </location>
</feature>